<reference evidence="2 3" key="1">
    <citation type="submission" date="2017-03" db="EMBL/GenBank/DDBJ databases">
        <title>Genome sequence of Clostridium thermoalcaliphilum DSM 7309.</title>
        <authorList>
            <person name="Poehlein A."/>
            <person name="Daniel R."/>
        </authorList>
    </citation>
    <scope>NUCLEOTIDE SEQUENCE [LARGE SCALE GENOMIC DNA]</scope>
    <source>
        <strain evidence="2 3">DSM 7309</strain>
    </source>
</reference>
<comment type="caution">
    <text evidence="2">The sequence shown here is derived from an EMBL/GenBank/DDBJ whole genome shotgun (WGS) entry which is preliminary data.</text>
</comment>
<keyword evidence="1" id="KW-0446">Lipid-binding</keyword>
<evidence type="ECO:0000313" key="3">
    <source>
        <dbReference type="Proteomes" id="UP000190140"/>
    </source>
</evidence>
<dbReference type="Proteomes" id="UP000190140">
    <property type="component" value="Unassembled WGS sequence"/>
</dbReference>
<dbReference type="STRING" id="29349.CLOTH_09620"/>
<dbReference type="EMBL" id="MZGW01000003">
    <property type="protein sequence ID" value="OPJ55784.1"/>
    <property type="molecule type" value="Genomic_DNA"/>
</dbReference>
<dbReference type="AlphaFoldDB" id="A0A1V4I7B2"/>
<keyword evidence="3" id="KW-1185">Reference proteome</keyword>
<name>A0A1V4I7B2_9FIRM</name>
<dbReference type="InterPro" id="IPR043168">
    <property type="entry name" value="DegV_C"/>
</dbReference>
<dbReference type="PROSITE" id="PS51482">
    <property type="entry name" value="DEGV"/>
    <property type="match status" value="1"/>
</dbReference>
<dbReference type="NCBIfam" id="TIGR00762">
    <property type="entry name" value="DegV"/>
    <property type="match status" value="1"/>
</dbReference>
<sequence>MVRIVTDSVADLPKEYIEKYDITVVPLDVIIEGKTYKDGIDISTDVIYEKIKNGVLPKTSQVTPHDFVEVFDRLSKDGDEVLAVLISSKLSGTYNSALMAKNEMKDRKIEVIDSKSVTLGQGLLVIEAAKMAKDGKSLGEIKEKIEEKAEKIEHLIIFDTLEYVYKGGRISKVQYMLSNVLNLKIIMTLKNGELIVKDKVRGRKKAIKWIIDYINSNNLDLNNKLVGINHANDEEYLKELKSASTERFSPSETVVSHVGCAVATYSGLSAVGIYFERED</sequence>
<dbReference type="Pfam" id="PF02645">
    <property type="entry name" value="DegV"/>
    <property type="match status" value="1"/>
</dbReference>
<protein>
    <submittedName>
        <fullName evidence="2">DegV domain-containing protein</fullName>
    </submittedName>
</protein>
<dbReference type="InterPro" id="IPR003797">
    <property type="entry name" value="DegV"/>
</dbReference>
<dbReference type="PANTHER" id="PTHR33434">
    <property type="entry name" value="DEGV DOMAIN-CONTAINING PROTEIN DR_1986-RELATED"/>
    <property type="match status" value="1"/>
</dbReference>
<dbReference type="RefSeq" id="WP_079411728.1">
    <property type="nucleotide sequence ID" value="NZ_MZGW01000003.1"/>
</dbReference>
<dbReference type="InterPro" id="IPR050270">
    <property type="entry name" value="DegV_domain_contain"/>
</dbReference>
<dbReference type="Gene3D" id="3.30.1180.10">
    <property type="match status" value="1"/>
</dbReference>
<dbReference type="SUPFAM" id="SSF82549">
    <property type="entry name" value="DAK1/DegV-like"/>
    <property type="match status" value="1"/>
</dbReference>
<gene>
    <name evidence="2" type="ORF">CLOTH_09620</name>
</gene>
<proteinExistence type="predicted"/>
<accession>A0A1V4I7B2</accession>
<organism evidence="2 3">
    <name type="scientific">Alkalithermobacter paradoxus</name>
    <dbReference type="NCBI Taxonomy" id="29349"/>
    <lineage>
        <taxon>Bacteria</taxon>
        <taxon>Bacillati</taxon>
        <taxon>Bacillota</taxon>
        <taxon>Clostridia</taxon>
        <taxon>Peptostreptococcales</taxon>
        <taxon>Tepidibacteraceae</taxon>
        <taxon>Alkalithermobacter</taxon>
    </lineage>
</organism>
<evidence type="ECO:0000313" key="2">
    <source>
        <dbReference type="EMBL" id="OPJ55784.1"/>
    </source>
</evidence>
<dbReference type="PANTHER" id="PTHR33434:SF2">
    <property type="entry name" value="FATTY ACID-BINDING PROTEIN TM_1468"/>
    <property type="match status" value="1"/>
</dbReference>
<dbReference type="GO" id="GO:0008289">
    <property type="term" value="F:lipid binding"/>
    <property type="evidence" value="ECO:0007669"/>
    <property type="project" value="UniProtKB-KW"/>
</dbReference>
<dbReference type="Gene3D" id="3.40.50.10170">
    <property type="match status" value="1"/>
</dbReference>
<dbReference type="OrthoDB" id="9780216at2"/>
<evidence type="ECO:0000256" key="1">
    <source>
        <dbReference type="ARBA" id="ARBA00023121"/>
    </source>
</evidence>